<dbReference type="STRING" id="22663.A0A218W1E4"/>
<feature type="domain" description="F-box" evidence="1">
    <location>
        <begin position="5"/>
        <end position="45"/>
    </location>
</feature>
<dbReference type="InterPro" id="IPR044595">
    <property type="entry name" value="KMD1-4"/>
</dbReference>
<evidence type="ECO:0000313" key="2">
    <source>
        <dbReference type="EMBL" id="OWM66130.1"/>
    </source>
</evidence>
<evidence type="ECO:0000313" key="3">
    <source>
        <dbReference type="EMBL" id="PKI71102.1"/>
    </source>
</evidence>
<reference evidence="4" key="1">
    <citation type="journal article" date="2017" name="Plant J.">
        <title>The pomegranate (Punica granatum L.) genome and the genomics of punicalagin biosynthesis.</title>
        <authorList>
            <person name="Qin G."/>
            <person name="Xu C."/>
            <person name="Ming R."/>
            <person name="Tang H."/>
            <person name="Guyot R."/>
            <person name="Kramer E.M."/>
            <person name="Hu Y."/>
            <person name="Yi X."/>
            <person name="Qi Y."/>
            <person name="Xu X."/>
            <person name="Gao Z."/>
            <person name="Pan H."/>
            <person name="Jian J."/>
            <person name="Tian Y."/>
            <person name="Yue Z."/>
            <person name="Xu Y."/>
        </authorList>
    </citation>
    <scope>NUCLEOTIDE SEQUENCE [LARGE SCALE GENOMIC DNA]</scope>
    <source>
        <strain evidence="4">cv. Dabenzi</strain>
    </source>
</reference>
<keyword evidence="5" id="KW-1185">Reference proteome</keyword>
<organism evidence="2 4">
    <name type="scientific">Punica granatum</name>
    <name type="common">Pomegranate</name>
    <dbReference type="NCBI Taxonomy" id="22663"/>
    <lineage>
        <taxon>Eukaryota</taxon>
        <taxon>Viridiplantae</taxon>
        <taxon>Streptophyta</taxon>
        <taxon>Embryophyta</taxon>
        <taxon>Tracheophyta</taxon>
        <taxon>Spermatophyta</taxon>
        <taxon>Magnoliopsida</taxon>
        <taxon>eudicotyledons</taxon>
        <taxon>Gunneridae</taxon>
        <taxon>Pentapetalae</taxon>
        <taxon>rosids</taxon>
        <taxon>malvids</taxon>
        <taxon>Myrtales</taxon>
        <taxon>Lythraceae</taxon>
        <taxon>Punica</taxon>
    </lineage>
</organism>
<sequence>MELIPGLPNDLARECLIRINPYEQLAVAASVCKGWKIEIESPEFRVQRKAAGHSQVLVILAVASGCKTYLSIFEPLQGRWSTLPPIPDCSNGMPTYFTLVAVGSDILVLGGSDVYIYSFQSWSWRRGVDMPSEPRKYYDFASDGKRIVYVAGGECMDSLLKSAMAYDVKKDEWITMPDMPIEREDCWAGFHSGKFHIIGGYDNCRSDRIARSEVTFDPVAWCWEPAQEICLEFSMDTATKCVGERNADESFYTCLGRDVIAHKDSAWQAVAKAPPDIEPEILLWWHDQLLMVGTTWVDRRCCPGAYTLDLITHSWTRIDLPKMCRDVLGGCCLEV</sequence>
<dbReference type="OrthoDB" id="191037at2759"/>
<dbReference type="InterPro" id="IPR015915">
    <property type="entry name" value="Kelch-typ_b-propeller"/>
</dbReference>
<evidence type="ECO:0000313" key="5">
    <source>
        <dbReference type="Proteomes" id="UP000233551"/>
    </source>
</evidence>
<dbReference type="InterPro" id="IPR006652">
    <property type="entry name" value="Kelch_1"/>
</dbReference>
<dbReference type="GO" id="GO:2000762">
    <property type="term" value="P:regulation of phenylpropanoid metabolic process"/>
    <property type="evidence" value="ECO:0007669"/>
    <property type="project" value="InterPro"/>
</dbReference>
<protein>
    <recommendedName>
        <fullName evidence="1">F-box domain-containing protein</fullName>
    </recommendedName>
</protein>
<comment type="caution">
    <text evidence="2">The sequence shown here is derived from an EMBL/GenBank/DDBJ whole genome shotgun (WGS) entry which is preliminary data.</text>
</comment>
<dbReference type="PANTHER" id="PTHR46407:SF3">
    <property type="entry name" value="OS02G0208700 PROTEIN"/>
    <property type="match status" value="1"/>
</dbReference>
<gene>
    <name evidence="2" type="ORF">CDL15_Pgr015557</name>
    <name evidence="3" type="ORF">CRG98_008503</name>
</gene>
<evidence type="ECO:0000313" key="4">
    <source>
        <dbReference type="Proteomes" id="UP000197138"/>
    </source>
</evidence>
<dbReference type="SUPFAM" id="SSF117281">
    <property type="entry name" value="Kelch motif"/>
    <property type="match status" value="1"/>
</dbReference>
<dbReference type="Proteomes" id="UP000233551">
    <property type="component" value="Unassembled WGS sequence"/>
</dbReference>
<dbReference type="InterPro" id="IPR001810">
    <property type="entry name" value="F-box_dom"/>
</dbReference>
<dbReference type="InterPro" id="IPR036047">
    <property type="entry name" value="F-box-like_dom_sf"/>
</dbReference>
<accession>A0A218W1E4</accession>
<reference evidence="2" key="2">
    <citation type="submission" date="2017-06" db="EMBL/GenBank/DDBJ databases">
        <title>The pomegranate genome and the genomics of punicalagin biosynthesis.</title>
        <authorList>
            <person name="Xu C."/>
        </authorList>
    </citation>
    <scope>NUCLEOTIDE SEQUENCE [LARGE SCALE GENOMIC DNA]</scope>
    <source>
        <tissue evidence="2">Fresh leaf</tissue>
    </source>
</reference>
<dbReference type="Pfam" id="PF00646">
    <property type="entry name" value="F-box"/>
    <property type="match status" value="1"/>
</dbReference>
<reference evidence="3 5" key="3">
    <citation type="submission" date="2017-11" db="EMBL/GenBank/DDBJ databases">
        <title>De-novo sequencing of pomegranate (Punica granatum L.) genome.</title>
        <authorList>
            <person name="Akparov Z."/>
            <person name="Amiraslanov A."/>
            <person name="Hajiyeva S."/>
            <person name="Abbasov M."/>
            <person name="Kaur K."/>
            <person name="Hamwieh A."/>
            <person name="Solovyev V."/>
            <person name="Salamov A."/>
            <person name="Braich B."/>
            <person name="Kosarev P."/>
            <person name="Mahmoud A."/>
            <person name="Hajiyev E."/>
            <person name="Babayeva S."/>
            <person name="Izzatullayeva V."/>
            <person name="Mammadov A."/>
            <person name="Mammadov A."/>
            <person name="Sharifova S."/>
            <person name="Ojaghi J."/>
            <person name="Eynullazada K."/>
            <person name="Bayramov B."/>
            <person name="Abdulazimova A."/>
            <person name="Shahmuradov I."/>
        </authorList>
    </citation>
    <scope>NUCLEOTIDE SEQUENCE [LARGE SCALE GENOMIC DNA]</scope>
    <source>
        <strain evidence="3">AG2017</strain>
        <strain evidence="5">cv. AG2017</strain>
        <tissue evidence="3">Leaf</tissue>
    </source>
</reference>
<dbReference type="GeneID" id="116199450"/>
<dbReference type="EMBL" id="PGOL01000402">
    <property type="protein sequence ID" value="PKI71102.1"/>
    <property type="molecule type" value="Genomic_DNA"/>
</dbReference>
<dbReference type="AlphaFoldDB" id="A0A218W1E4"/>
<dbReference type="Proteomes" id="UP000197138">
    <property type="component" value="Unassembled WGS sequence"/>
</dbReference>
<dbReference type="GO" id="GO:0080037">
    <property type="term" value="P:negative regulation of cytokinin-activated signaling pathway"/>
    <property type="evidence" value="ECO:0007669"/>
    <property type="project" value="InterPro"/>
</dbReference>
<proteinExistence type="predicted"/>
<name>A0A218W1E4_PUNGR</name>
<dbReference type="SUPFAM" id="SSF81383">
    <property type="entry name" value="F-box domain"/>
    <property type="match status" value="1"/>
</dbReference>
<dbReference type="EMBL" id="MTKT01005556">
    <property type="protein sequence ID" value="OWM66130.1"/>
    <property type="molecule type" value="Genomic_DNA"/>
</dbReference>
<dbReference type="Gene3D" id="2.120.10.80">
    <property type="entry name" value="Kelch-type beta propeller"/>
    <property type="match status" value="1"/>
</dbReference>
<evidence type="ECO:0000259" key="1">
    <source>
        <dbReference type="Pfam" id="PF00646"/>
    </source>
</evidence>
<dbReference type="Pfam" id="PF01344">
    <property type="entry name" value="Kelch_1"/>
    <property type="match status" value="1"/>
</dbReference>
<dbReference type="PANTHER" id="PTHR46407">
    <property type="entry name" value="OS02G0208700 PROTEIN"/>
    <property type="match status" value="1"/>
</dbReference>